<dbReference type="Pfam" id="PF13966">
    <property type="entry name" value="zf-RVT"/>
    <property type="match status" value="1"/>
</dbReference>
<dbReference type="SUPFAM" id="SSF53098">
    <property type="entry name" value="Ribonuclease H-like"/>
    <property type="match status" value="1"/>
</dbReference>
<evidence type="ECO:0000256" key="2">
    <source>
        <dbReference type="ARBA" id="ARBA00004496"/>
    </source>
</evidence>
<evidence type="ECO:0000256" key="1">
    <source>
        <dbReference type="ARBA" id="ARBA00004123"/>
    </source>
</evidence>
<dbReference type="PANTHER" id="PTHR12596:SF1">
    <property type="entry name" value="EXPORTIN-4"/>
    <property type="match status" value="1"/>
</dbReference>
<dbReference type="PANTHER" id="PTHR12596">
    <property type="entry name" value="EXPORTIN 4,7-RELATED"/>
    <property type="match status" value="1"/>
</dbReference>
<dbReference type="InterPro" id="IPR026960">
    <property type="entry name" value="RVT-Znf"/>
</dbReference>
<dbReference type="GO" id="GO:0005049">
    <property type="term" value="F:nuclear export signal receptor activity"/>
    <property type="evidence" value="ECO:0007669"/>
    <property type="project" value="InterPro"/>
</dbReference>
<protein>
    <recommendedName>
        <fullName evidence="8">Exportin-4</fullName>
    </recommendedName>
</protein>
<dbReference type="InterPro" id="IPR044189">
    <property type="entry name" value="XPO4/7-like"/>
</dbReference>
<keyword evidence="4" id="KW-0813">Transport</keyword>
<evidence type="ECO:0000259" key="9">
    <source>
        <dbReference type="Pfam" id="PF13456"/>
    </source>
</evidence>
<dbReference type="AlphaFoldDB" id="A0A6A3B798"/>
<dbReference type="GO" id="GO:0005643">
    <property type="term" value="C:nuclear pore"/>
    <property type="evidence" value="ECO:0007669"/>
    <property type="project" value="TreeGrafter"/>
</dbReference>
<proteinExistence type="inferred from homology"/>
<dbReference type="GO" id="GO:0004523">
    <property type="term" value="F:RNA-DNA hybrid ribonuclease activity"/>
    <property type="evidence" value="ECO:0007669"/>
    <property type="project" value="InterPro"/>
</dbReference>
<evidence type="ECO:0000313" key="12">
    <source>
        <dbReference type="Proteomes" id="UP000436088"/>
    </source>
</evidence>
<dbReference type="GO" id="GO:0003676">
    <property type="term" value="F:nucleic acid binding"/>
    <property type="evidence" value="ECO:0007669"/>
    <property type="project" value="InterPro"/>
</dbReference>
<dbReference type="InterPro" id="IPR036397">
    <property type="entry name" value="RNaseH_sf"/>
</dbReference>
<keyword evidence="7" id="KW-0539">Nucleus</keyword>
<gene>
    <name evidence="11" type="ORF">F3Y22_tig00110283pilonHSYRG00111</name>
</gene>
<keyword evidence="6" id="KW-0653">Protein transport</keyword>
<keyword evidence="12" id="KW-1185">Reference proteome</keyword>
<dbReference type="SUPFAM" id="SSF48371">
    <property type="entry name" value="ARM repeat"/>
    <property type="match status" value="1"/>
</dbReference>
<evidence type="ECO:0000256" key="4">
    <source>
        <dbReference type="ARBA" id="ARBA00022448"/>
    </source>
</evidence>
<evidence type="ECO:0000256" key="7">
    <source>
        <dbReference type="ARBA" id="ARBA00023242"/>
    </source>
</evidence>
<evidence type="ECO:0000259" key="10">
    <source>
        <dbReference type="Pfam" id="PF13966"/>
    </source>
</evidence>
<dbReference type="InterPro" id="IPR012337">
    <property type="entry name" value="RNaseH-like_sf"/>
</dbReference>
<feature type="domain" description="RNase H type-1" evidence="9">
    <location>
        <begin position="542"/>
        <end position="659"/>
    </location>
</feature>
<organism evidence="11 12">
    <name type="scientific">Hibiscus syriacus</name>
    <name type="common">Rose of Sharon</name>
    <dbReference type="NCBI Taxonomy" id="106335"/>
    <lineage>
        <taxon>Eukaryota</taxon>
        <taxon>Viridiplantae</taxon>
        <taxon>Streptophyta</taxon>
        <taxon>Embryophyta</taxon>
        <taxon>Tracheophyta</taxon>
        <taxon>Spermatophyta</taxon>
        <taxon>Magnoliopsida</taxon>
        <taxon>eudicotyledons</taxon>
        <taxon>Gunneridae</taxon>
        <taxon>Pentapetalae</taxon>
        <taxon>rosids</taxon>
        <taxon>malvids</taxon>
        <taxon>Malvales</taxon>
        <taxon>Malvaceae</taxon>
        <taxon>Malvoideae</taxon>
        <taxon>Hibiscus</taxon>
    </lineage>
</organism>
<dbReference type="Pfam" id="PF13456">
    <property type="entry name" value="RVT_3"/>
    <property type="match status" value="1"/>
</dbReference>
<accession>A0A6A3B798</accession>
<dbReference type="InterPro" id="IPR011989">
    <property type="entry name" value="ARM-like"/>
</dbReference>
<sequence>MQGFSDGGADLGQLQTTMHHIEVACASIQMHINPAAAEATILALSQSPQPYTACRFILENSQVPNARFQAAAAIRDAAIREWSSLSTEERRSLISFCLCFVMQHASLLEGYVLAKVSSVAAQLMKRGWLDFTETEKEAFFYQVNQAILGAHGVDVQFIGVNFLESLVSEFSPSTSSAMGLPREFHEQCRTSLELNYLKMFYCWARDAALSVTNKIIEPNSVIPEVKVCTAALRLMLQILNWEFRNDTTSMKAGIDVFSAGVRHDSASSKRSECVLVQPGPAWFDVLISSGHVSWLLSLYAALRRKFSREGYWIDCPIAVSARKLIVQLCSLTGTIFPSDSVEDFLSWSASGDGLFSVKSCRKALGKEAGGSDLWSKGVWLGLSPPRVEAFIWQLAHQKIAVKVELAKRGMSLEEDILCPFCKEHEESVQHLFITCFVVWELWNKVVSLWDLSIVLPQDPPSLLNSWGSLRVNSLIWKFIPGVVFWSIWKARNAIVFEGLNLDRLSLFFIVRFRLFKWFLAKYPKFPILEDLLIGDPSLADAVRLNDSVGGIGGILRDWNNCTLLTFSENIGQGPPPVAELKAIKRGIEIFLASRWSAVSRLVVESDCKSAVEWIHYPSLAPVFILPLVKEILLILSEKVVLIRLIPRACNGEADSLAKKEIG</sequence>
<dbReference type="InterPro" id="IPR016024">
    <property type="entry name" value="ARM-type_fold"/>
</dbReference>
<comment type="similarity">
    <text evidence="3">Belongs to the exportin family.</text>
</comment>
<evidence type="ECO:0000256" key="3">
    <source>
        <dbReference type="ARBA" id="ARBA00009466"/>
    </source>
</evidence>
<feature type="domain" description="Reverse transcriptase zinc-binding" evidence="10">
    <location>
        <begin position="355"/>
        <end position="442"/>
    </location>
</feature>
<evidence type="ECO:0000256" key="8">
    <source>
        <dbReference type="ARBA" id="ARBA00040444"/>
    </source>
</evidence>
<dbReference type="InterPro" id="IPR002156">
    <property type="entry name" value="RNaseH_domain"/>
</dbReference>
<dbReference type="GO" id="GO:0005737">
    <property type="term" value="C:cytoplasm"/>
    <property type="evidence" value="ECO:0007669"/>
    <property type="project" value="UniProtKB-SubCell"/>
</dbReference>
<name>A0A6A3B798_HIBSY</name>
<dbReference type="EMBL" id="VEPZ02000910">
    <property type="protein sequence ID" value="KAE8711627.1"/>
    <property type="molecule type" value="Genomic_DNA"/>
</dbReference>
<dbReference type="GO" id="GO:0006611">
    <property type="term" value="P:protein export from nucleus"/>
    <property type="evidence" value="ECO:0007669"/>
    <property type="project" value="TreeGrafter"/>
</dbReference>
<comment type="caution">
    <text evidence="11">The sequence shown here is derived from an EMBL/GenBank/DDBJ whole genome shotgun (WGS) entry which is preliminary data.</text>
</comment>
<dbReference type="InterPro" id="IPR044730">
    <property type="entry name" value="RNase_H-like_dom_plant"/>
</dbReference>
<comment type="subcellular location">
    <subcellularLocation>
        <location evidence="2">Cytoplasm</location>
    </subcellularLocation>
    <subcellularLocation>
        <location evidence="1">Nucleus</location>
    </subcellularLocation>
</comment>
<evidence type="ECO:0000313" key="11">
    <source>
        <dbReference type="EMBL" id="KAE8711627.1"/>
    </source>
</evidence>
<dbReference type="Gene3D" id="1.25.10.10">
    <property type="entry name" value="Leucine-rich Repeat Variant"/>
    <property type="match status" value="1"/>
</dbReference>
<evidence type="ECO:0000256" key="5">
    <source>
        <dbReference type="ARBA" id="ARBA00022490"/>
    </source>
</evidence>
<evidence type="ECO:0000256" key="6">
    <source>
        <dbReference type="ARBA" id="ARBA00022927"/>
    </source>
</evidence>
<reference evidence="11" key="1">
    <citation type="submission" date="2019-09" db="EMBL/GenBank/DDBJ databases">
        <title>Draft genome information of white flower Hibiscus syriacus.</title>
        <authorList>
            <person name="Kim Y.-M."/>
        </authorList>
    </citation>
    <scope>NUCLEOTIDE SEQUENCE [LARGE SCALE GENOMIC DNA]</scope>
    <source>
        <strain evidence="11">YM2019G1</strain>
    </source>
</reference>
<keyword evidence="5" id="KW-0963">Cytoplasm</keyword>
<dbReference type="Proteomes" id="UP000436088">
    <property type="component" value="Unassembled WGS sequence"/>
</dbReference>
<dbReference type="CDD" id="cd06222">
    <property type="entry name" value="RNase_H_like"/>
    <property type="match status" value="1"/>
</dbReference>
<dbReference type="Gene3D" id="3.30.420.10">
    <property type="entry name" value="Ribonuclease H-like superfamily/Ribonuclease H"/>
    <property type="match status" value="1"/>
</dbReference>